<comment type="caution">
    <text evidence="1">The sequence shown here is derived from an EMBL/GenBank/DDBJ whole genome shotgun (WGS) entry which is preliminary data.</text>
</comment>
<reference evidence="1 2" key="1">
    <citation type="journal article" date="2015" name="Genome Announc.">
        <title>Expanding the biotechnology potential of lactobacilli through comparative genomics of 213 strains and associated genera.</title>
        <authorList>
            <person name="Sun Z."/>
            <person name="Harris H.M."/>
            <person name="McCann A."/>
            <person name="Guo C."/>
            <person name="Argimon S."/>
            <person name="Zhang W."/>
            <person name="Yang X."/>
            <person name="Jeffery I.B."/>
            <person name="Cooney J.C."/>
            <person name="Kagawa T.F."/>
            <person name="Liu W."/>
            <person name="Song Y."/>
            <person name="Salvetti E."/>
            <person name="Wrobel A."/>
            <person name="Rasinkangas P."/>
            <person name="Parkhill J."/>
            <person name="Rea M.C."/>
            <person name="O'Sullivan O."/>
            <person name="Ritari J."/>
            <person name="Douillard F.P."/>
            <person name="Paul Ross R."/>
            <person name="Yang R."/>
            <person name="Briner A.E."/>
            <person name="Felis G.E."/>
            <person name="de Vos W.M."/>
            <person name="Barrangou R."/>
            <person name="Klaenhammer T.R."/>
            <person name="Caufield P.W."/>
            <person name="Cui Y."/>
            <person name="Zhang H."/>
            <person name="O'Toole P.W."/>
        </authorList>
    </citation>
    <scope>NUCLEOTIDE SEQUENCE [LARGE SCALE GENOMIC DNA]</scope>
    <source>
        <strain evidence="1 2">DSM 18527</strain>
    </source>
</reference>
<evidence type="ECO:0000313" key="2">
    <source>
        <dbReference type="Proteomes" id="UP000051236"/>
    </source>
</evidence>
<dbReference type="RefSeq" id="WP_035455416.1">
    <property type="nucleotide sequence ID" value="NZ_AZGA01000009.1"/>
</dbReference>
<accession>X0PHE8</accession>
<dbReference type="STRING" id="1423734.FC83_GL000507"/>
<gene>
    <name evidence="1" type="ORF">FC83_GL000507</name>
</gene>
<dbReference type="CDD" id="cd11533">
    <property type="entry name" value="NTP-PPase_Af0060_like"/>
    <property type="match status" value="1"/>
</dbReference>
<keyword evidence="2" id="KW-1185">Reference proteome</keyword>
<dbReference type="AlphaFoldDB" id="X0PHE8"/>
<dbReference type="Proteomes" id="UP000051236">
    <property type="component" value="Unassembled WGS sequence"/>
</dbReference>
<sequence length="98" mass="10809">MSDILAQIKQAATKEPKTPEQQFLKLSEEVGEAAQAFLSAQAISGNGYKGKQIADVQEELVDVLLVTLAILYKLDTTDEQVQALLKRKVTKWLAKQGH</sequence>
<dbReference type="EMBL" id="AZGA01000009">
    <property type="protein sequence ID" value="KRM35949.1"/>
    <property type="molecule type" value="Genomic_DNA"/>
</dbReference>
<proteinExistence type="predicted"/>
<dbReference type="eggNOG" id="ENOG50315UB">
    <property type="taxonomic scope" value="Bacteria"/>
</dbReference>
<evidence type="ECO:0000313" key="1">
    <source>
        <dbReference type="EMBL" id="KRM35949.1"/>
    </source>
</evidence>
<protein>
    <recommendedName>
        <fullName evidence="3">NTP pyrophosphohydrolase MazG putative catalytic core domain-containing protein</fullName>
    </recommendedName>
</protein>
<dbReference type="OrthoDB" id="2327794at2"/>
<organism evidence="1 2">
    <name type="scientific">Agrilactobacillus composti DSM 18527 = JCM 14202</name>
    <dbReference type="NCBI Taxonomy" id="1423734"/>
    <lineage>
        <taxon>Bacteria</taxon>
        <taxon>Bacillati</taxon>
        <taxon>Bacillota</taxon>
        <taxon>Bacilli</taxon>
        <taxon>Lactobacillales</taxon>
        <taxon>Lactobacillaceae</taxon>
        <taxon>Agrilactobacillus</taxon>
    </lineage>
</organism>
<dbReference type="SUPFAM" id="SSF101386">
    <property type="entry name" value="all-alpha NTP pyrophosphatases"/>
    <property type="match status" value="1"/>
</dbReference>
<dbReference type="InterPro" id="IPR044548">
    <property type="entry name" value="AF0060_NTP-PPase_MazG-like"/>
</dbReference>
<dbReference type="PATRIC" id="fig|1423734.3.peg.508"/>
<evidence type="ECO:0008006" key="3">
    <source>
        <dbReference type="Google" id="ProtNLM"/>
    </source>
</evidence>
<name>X0PHE8_9LACO</name>
<dbReference type="Gene3D" id="1.10.287.1080">
    <property type="entry name" value="MazG-like"/>
    <property type="match status" value="1"/>
</dbReference>